<name>A0ACB8SLU6_9AGAM</name>
<dbReference type="Proteomes" id="UP000814140">
    <property type="component" value="Unassembled WGS sequence"/>
</dbReference>
<keyword evidence="2" id="KW-1185">Reference proteome</keyword>
<reference evidence="1" key="1">
    <citation type="submission" date="2021-03" db="EMBL/GenBank/DDBJ databases">
        <authorList>
            <consortium name="DOE Joint Genome Institute"/>
            <person name="Ahrendt S."/>
            <person name="Looney B.P."/>
            <person name="Miyauchi S."/>
            <person name="Morin E."/>
            <person name="Drula E."/>
            <person name="Courty P.E."/>
            <person name="Chicoki N."/>
            <person name="Fauchery L."/>
            <person name="Kohler A."/>
            <person name="Kuo A."/>
            <person name="Labutti K."/>
            <person name="Pangilinan J."/>
            <person name="Lipzen A."/>
            <person name="Riley R."/>
            <person name="Andreopoulos W."/>
            <person name="He G."/>
            <person name="Johnson J."/>
            <person name="Barry K.W."/>
            <person name="Grigoriev I.V."/>
            <person name="Nagy L."/>
            <person name="Hibbett D."/>
            <person name="Henrissat B."/>
            <person name="Matheny P.B."/>
            <person name="Labbe J."/>
            <person name="Martin F."/>
        </authorList>
    </citation>
    <scope>NUCLEOTIDE SEQUENCE</scope>
    <source>
        <strain evidence="1">HHB10654</strain>
    </source>
</reference>
<reference evidence="1" key="2">
    <citation type="journal article" date="2022" name="New Phytol.">
        <title>Evolutionary transition to the ectomycorrhizal habit in the genomes of a hyperdiverse lineage of mushroom-forming fungi.</title>
        <authorList>
            <person name="Looney B."/>
            <person name="Miyauchi S."/>
            <person name="Morin E."/>
            <person name="Drula E."/>
            <person name="Courty P.E."/>
            <person name="Kohler A."/>
            <person name="Kuo A."/>
            <person name="LaButti K."/>
            <person name="Pangilinan J."/>
            <person name="Lipzen A."/>
            <person name="Riley R."/>
            <person name="Andreopoulos W."/>
            <person name="He G."/>
            <person name="Johnson J."/>
            <person name="Nolan M."/>
            <person name="Tritt A."/>
            <person name="Barry K.W."/>
            <person name="Grigoriev I.V."/>
            <person name="Nagy L.G."/>
            <person name="Hibbett D."/>
            <person name="Henrissat B."/>
            <person name="Matheny P.B."/>
            <person name="Labbe J."/>
            <person name="Martin F.M."/>
        </authorList>
    </citation>
    <scope>NUCLEOTIDE SEQUENCE</scope>
    <source>
        <strain evidence="1">HHB10654</strain>
    </source>
</reference>
<protein>
    <submittedName>
        <fullName evidence="1">Uncharacterized protein</fullName>
    </submittedName>
</protein>
<gene>
    <name evidence="1" type="ORF">BV25DRAFT_1841813</name>
</gene>
<accession>A0ACB8SLU6</accession>
<sequence>MRHSLTGTSRADVWAAAVQDEQARRVSAAIDEDIQKHRGQTKQTQRAIRMLVVGQTGSGKSTVVKQWQLWCEPTAFEAETVAWRPVIYLNLIQYMLNILNVVSGQYTKRSQNIDFLGSVQTGSVSETLSEAGYVFYPEQLAPLRELRCRLISMLVNSGDEHQYFEDASTLVGDSSVCDSSCRWSSYGRDPWVRDSLEESRVTLQQRGGFFLDDIKRVTATDYVPTTGDHYVRLKTAGLREQVFKNKPTWRIYDIKSARAQRQTWIPFFDTSGWLSTSATSLVFVAPISNFDEVLEEVKDYIPEFGDGPCNFDAVTHYFRRRFLLIQKAFSPYPQDSDVYTFFTTTKDTTQFKSVLSAVRDLIMEHRIRPFILLW</sequence>
<organism evidence="1 2">
    <name type="scientific">Artomyces pyxidatus</name>
    <dbReference type="NCBI Taxonomy" id="48021"/>
    <lineage>
        <taxon>Eukaryota</taxon>
        <taxon>Fungi</taxon>
        <taxon>Dikarya</taxon>
        <taxon>Basidiomycota</taxon>
        <taxon>Agaricomycotina</taxon>
        <taxon>Agaricomycetes</taxon>
        <taxon>Russulales</taxon>
        <taxon>Auriscalpiaceae</taxon>
        <taxon>Artomyces</taxon>
    </lineage>
</organism>
<comment type="caution">
    <text evidence="1">The sequence shown here is derived from an EMBL/GenBank/DDBJ whole genome shotgun (WGS) entry which is preliminary data.</text>
</comment>
<dbReference type="EMBL" id="MU277250">
    <property type="protein sequence ID" value="KAI0057243.1"/>
    <property type="molecule type" value="Genomic_DNA"/>
</dbReference>
<evidence type="ECO:0000313" key="2">
    <source>
        <dbReference type="Proteomes" id="UP000814140"/>
    </source>
</evidence>
<evidence type="ECO:0000313" key="1">
    <source>
        <dbReference type="EMBL" id="KAI0057243.1"/>
    </source>
</evidence>
<proteinExistence type="predicted"/>